<dbReference type="HOGENOM" id="CLU_082080_0_2_0"/>
<comment type="function">
    <text evidence="10">Pyrophosphatase that catalyzes the hydrolysis of nucleoside triphosphates to their monophosphate derivatives, with a high preference for the non-canonical purine nucleotides XTP (xanthosine triphosphate), dITP (deoxyinosine triphosphate) and ITP. Seems to function as a house-cleaning enzyme that removes non-canonical purine nucleotides from the nucleotide pool, thus preventing their incorporation into DNA/RNA and avoiding chromosomal lesions.</text>
</comment>
<feature type="active site" description="Proton acceptor" evidence="10">
    <location>
        <position position="70"/>
    </location>
</feature>
<keyword evidence="4 10" id="KW-0547">Nucleotide-binding</keyword>
<accession>Q01NZ8</accession>
<comment type="similarity">
    <text evidence="1 10 11">Belongs to the HAM1 NTPase family.</text>
</comment>
<dbReference type="InterPro" id="IPR020922">
    <property type="entry name" value="dITP/XTP_pyrophosphatase"/>
</dbReference>
<dbReference type="GO" id="GO:0009117">
    <property type="term" value="P:nucleotide metabolic process"/>
    <property type="evidence" value="ECO:0007669"/>
    <property type="project" value="UniProtKB-KW"/>
</dbReference>
<dbReference type="GO" id="GO:0036220">
    <property type="term" value="F:ITP diphosphatase activity"/>
    <property type="evidence" value="ECO:0007669"/>
    <property type="project" value="UniProtKB-UniRule"/>
</dbReference>
<dbReference type="Gene3D" id="3.90.950.10">
    <property type="match status" value="1"/>
</dbReference>
<keyword evidence="6 10" id="KW-0460">Magnesium</keyword>
<dbReference type="InterPro" id="IPR002637">
    <property type="entry name" value="RdgB/HAM1"/>
</dbReference>
<feature type="binding site" evidence="10">
    <location>
        <begin position="179"/>
        <end position="180"/>
    </location>
    <ligand>
        <name>substrate</name>
    </ligand>
</feature>
<evidence type="ECO:0000256" key="11">
    <source>
        <dbReference type="RuleBase" id="RU003781"/>
    </source>
</evidence>
<feature type="binding site" evidence="10">
    <location>
        <begin position="8"/>
        <end position="13"/>
    </location>
    <ligand>
        <name>substrate</name>
    </ligand>
</feature>
<dbReference type="PANTHER" id="PTHR11067:SF9">
    <property type="entry name" value="INOSINE TRIPHOSPHATE PYROPHOSPHATASE"/>
    <property type="match status" value="1"/>
</dbReference>
<protein>
    <recommendedName>
        <fullName evidence="10">dITP/XTP pyrophosphatase</fullName>
        <ecNumber evidence="10">3.6.1.66</ecNumber>
    </recommendedName>
    <alternativeName>
        <fullName evidence="10">Non-canonical purine NTP pyrophosphatase</fullName>
    </alternativeName>
    <alternativeName>
        <fullName evidence="10">Non-standard purine NTP pyrophosphatase</fullName>
    </alternativeName>
    <alternativeName>
        <fullName evidence="10">Nucleoside-triphosphate diphosphatase</fullName>
    </alternativeName>
    <alternativeName>
        <fullName evidence="10">Nucleoside-triphosphate pyrophosphatase</fullName>
        <shortName evidence="10">NTPase</shortName>
    </alternativeName>
</protein>
<dbReference type="NCBIfam" id="TIGR00042">
    <property type="entry name" value="RdgB/HAM1 family non-canonical purine NTP pyrophosphatase"/>
    <property type="match status" value="1"/>
</dbReference>
<keyword evidence="7 10" id="KW-0546">Nucleotide metabolism</keyword>
<gene>
    <name evidence="12" type="ordered locus">Acid_7724</name>
</gene>
<feature type="binding site" evidence="10">
    <location>
        <position position="174"/>
    </location>
    <ligand>
        <name>substrate</name>
    </ligand>
</feature>
<dbReference type="GO" id="GO:0000166">
    <property type="term" value="F:nucleotide binding"/>
    <property type="evidence" value="ECO:0007669"/>
    <property type="project" value="UniProtKB-KW"/>
</dbReference>
<proteinExistence type="inferred from homology"/>
<comment type="catalytic activity">
    <reaction evidence="9 10">
        <text>XTP + H2O = XMP + diphosphate + H(+)</text>
        <dbReference type="Rhea" id="RHEA:28610"/>
        <dbReference type="ChEBI" id="CHEBI:15377"/>
        <dbReference type="ChEBI" id="CHEBI:15378"/>
        <dbReference type="ChEBI" id="CHEBI:33019"/>
        <dbReference type="ChEBI" id="CHEBI:57464"/>
        <dbReference type="ChEBI" id="CHEBI:61314"/>
        <dbReference type="EC" id="3.6.1.66"/>
    </reaction>
</comment>
<name>Q01NZ8_SOLUE</name>
<feature type="binding site" evidence="10">
    <location>
        <begin position="151"/>
        <end position="154"/>
    </location>
    <ligand>
        <name>substrate</name>
    </ligand>
</feature>
<keyword evidence="5 10" id="KW-0378">Hydrolase</keyword>
<comment type="subunit">
    <text evidence="2 10">Homodimer.</text>
</comment>
<dbReference type="EMBL" id="CP000473">
    <property type="protein sequence ID" value="ABJ88622.1"/>
    <property type="molecule type" value="Genomic_DNA"/>
</dbReference>
<dbReference type="PANTHER" id="PTHR11067">
    <property type="entry name" value="INOSINE TRIPHOSPHATE PYROPHOSPHATASE/HAM1 PROTEIN"/>
    <property type="match status" value="1"/>
</dbReference>
<evidence type="ECO:0000256" key="9">
    <source>
        <dbReference type="ARBA" id="ARBA00052017"/>
    </source>
</evidence>
<dbReference type="STRING" id="234267.Acid_7724"/>
<dbReference type="Pfam" id="PF01725">
    <property type="entry name" value="Ham1p_like"/>
    <property type="match status" value="1"/>
</dbReference>
<dbReference type="GO" id="GO:0046872">
    <property type="term" value="F:metal ion binding"/>
    <property type="evidence" value="ECO:0007669"/>
    <property type="project" value="UniProtKB-KW"/>
</dbReference>
<sequence length="196" mass="21281">MTTLYCATGNAGKLREFRMAADHAPFDIELLPNYKQLPEAVEDGATFEENAMKKAIHYSPHASGLLFADDSGLEVEALGGAPGVYSARYSGPGATDELNNRLLLERMRGVENRSARFVCAIALADRDRVLGAWRGFVEGVILTEARGSGGFGYDPLFYCPAFACTFGEATAEQKLSLSHRGQAFRAMTRDYIGGKL</sequence>
<feature type="binding site" evidence="10">
    <location>
        <position position="71"/>
    </location>
    <ligand>
        <name>substrate</name>
    </ligand>
</feature>
<dbReference type="InParanoid" id="Q01NZ8"/>
<dbReference type="GO" id="GO:0035870">
    <property type="term" value="F:dITP diphosphatase activity"/>
    <property type="evidence" value="ECO:0007669"/>
    <property type="project" value="UniProtKB-UniRule"/>
</dbReference>
<dbReference type="GO" id="GO:0017111">
    <property type="term" value="F:ribonucleoside triphosphate phosphatase activity"/>
    <property type="evidence" value="ECO:0007669"/>
    <property type="project" value="InterPro"/>
</dbReference>
<evidence type="ECO:0000256" key="3">
    <source>
        <dbReference type="ARBA" id="ARBA00022723"/>
    </source>
</evidence>
<dbReference type="FunCoup" id="Q01NZ8">
    <property type="interactions" value="590"/>
</dbReference>
<dbReference type="CDD" id="cd00515">
    <property type="entry name" value="HAM1"/>
    <property type="match status" value="1"/>
</dbReference>
<evidence type="ECO:0000256" key="2">
    <source>
        <dbReference type="ARBA" id="ARBA00011738"/>
    </source>
</evidence>
<comment type="caution">
    <text evidence="10">Lacks conserved residue(s) required for the propagation of feature annotation.</text>
</comment>
<evidence type="ECO:0000256" key="8">
    <source>
        <dbReference type="ARBA" id="ARBA00051875"/>
    </source>
</evidence>
<evidence type="ECO:0000256" key="6">
    <source>
        <dbReference type="ARBA" id="ARBA00022842"/>
    </source>
</evidence>
<comment type="catalytic activity">
    <reaction evidence="8 10">
        <text>dITP + H2O = dIMP + diphosphate + H(+)</text>
        <dbReference type="Rhea" id="RHEA:28342"/>
        <dbReference type="ChEBI" id="CHEBI:15377"/>
        <dbReference type="ChEBI" id="CHEBI:15378"/>
        <dbReference type="ChEBI" id="CHEBI:33019"/>
        <dbReference type="ChEBI" id="CHEBI:61194"/>
        <dbReference type="ChEBI" id="CHEBI:61382"/>
        <dbReference type="EC" id="3.6.1.66"/>
    </reaction>
</comment>
<dbReference type="InterPro" id="IPR029001">
    <property type="entry name" value="ITPase-like_fam"/>
</dbReference>
<dbReference type="AlphaFoldDB" id="Q01NZ8"/>
<comment type="catalytic activity">
    <reaction evidence="10">
        <text>ITP + H2O = IMP + diphosphate + H(+)</text>
        <dbReference type="Rhea" id="RHEA:29399"/>
        <dbReference type="ChEBI" id="CHEBI:15377"/>
        <dbReference type="ChEBI" id="CHEBI:15378"/>
        <dbReference type="ChEBI" id="CHEBI:33019"/>
        <dbReference type="ChEBI" id="CHEBI:58053"/>
        <dbReference type="ChEBI" id="CHEBI:61402"/>
        <dbReference type="EC" id="3.6.1.66"/>
    </reaction>
</comment>
<dbReference type="KEGG" id="sus:Acid_7724"/>
<evidence type="ECO:0000256" key="1">
    <source>
        <dbReference type="ARBA" id="ARBA00008023"/>
    </source>
</evidence>
<dbReference type="GO" id="GO:0005829">
    <property type="term" value="C:cytosol"/>
    <property type="evidence" value="ECO:0007669"/>
    <property type="project" value="TreeGrafter"/>
</dbReference>
<evidence type="ECO:0000313" key="12">
    <source>
        <dbReference type="EMBL" id="ABJ88622.1"/>
    </source>
</evidence>
<evidence type="ECO:0000256" key="7">
    <source>
        <dbReference type="ARBA" id="ARBA00023080"/>
    </source>
</evidence>
<evidence type="ECO:0000256" key="10">
    <source>
        <dbReference type="HAMAP-Rule" id="MF_01405"/>
    </source>
</evidence>
<reference evidence="12" key="1">
    <citation type="submission" date="2006-10" db="EMBL/GenBank/DDBJ databases">
        <title>Complete sequence of Solibacter usitatus Ellin6076.</title>
        <authorList>
            <consortium name="US DOE Joint Genome Institute"/>
            <person name="Copeland A."/>
            <person name="Lucas S."/>
            <person name="Lapidus A."/>
            <person name="Barry K."/>
            <person name="Detter J.C."/>
            <person name="Glavina del Rio T."/>
            <person name="Hammon N."/>
            <person name="Israni S."/>
            <person name="Dalin E."/>
            <person name="Tice H."/>
            <person name="Pitluck S."/>
            <person name="Thompson L.S."/>
            <person name="Brettin T."/>
            <person name="Bruce D."/>
            <person name="Han C."/>
            <person name="Tapia R."/>
            <person name="Gilna P."/>
            <person name="Schmutz J."/>
            <person name="Larimer F."/>
            <person name="Land M."/>
            <person name="Hauser L."/>
            <person name="Kyrpides N."/>
            <person name="Mikhailova N."/>
            <person name="Janssen P.H."/>
            <person name="Kuske C.R."/>
            <person name="Richardson P."/>
        </authorList>
    </citation>
    <scope>NUCLEOTIDE SEQUENCE</scope>
    <source>
        <strain evidence="12">Ellin6076</strain>
    </source>
</reference>
<evidence type="ECO:0000256" key="4">
    <source>
        <dbReference type="ARBA" id="ARBA00022741"/>
    </source>
</evidence>
<dbReference type="eggNOG" id="COG0127">
    <property type="taxonomic scope" value="Bacteria"/>
</dbReference>
<feature type="binding site" evidence="10">
    <location>
        <position position="70"/>
    </location>
    <ligand>
        <name>Mg(2+)</name>
        <dbReference type="ChEBI" id="CHEBI:18420"/>
    </ligand>
</feature>
<dbReference type="GO" id="GO:0009146">
    <property type="term" value="P:purine nucleoside triphosphate catabolic process"/>
    <property type="evidence" value="ECO:0007669"/>
    <property type="project" value="UniProtKB-UniRule"/>
</dbReference>
<dbReference type="EC" id="3.6.1.66" evidence="10"/>
<dbReference type="GO" id="GO:0036222">
    <property type="term" value="F:XTP diphosphatase activity"/>
    <property type="evidence" value="ECO:0007669"/>
    <property type="project" value="UniProtKB-UniRule"/>
</dbReference>
<comment type="cofactor">
    <cofactor evidence="10">
        <name>Mg(2+)</name>
        <dbReference type="ChEBI" id="CHEBI:18420"/>
    </cofactor>
    <text evidence="10">Binds 1 Mg(2+) ion per subunit.</text>
</comment>
<dbReference type="SUPFAM" id="SSF52972">
    <property type="entry name" value="ITPase-like"/>
    <property type="match status" value="1"/>
</dbReference>
<dbReference type="FunFam" id="3.90.950.10:FF:000001">
    <property type="entry name" value="dITP/XTP pyrophosphatase"/>
    <property type="match status" value="1"/>
</dbReference>
<dbReference type="HAMAP" id="MF_01405">
    <property type="entry name" value="Non_canon_purine_NTPase"/>
    <property type="match status" value="1"/>
</dbReference>
<organism evidence="12">
    <name type="scientific">Solibacter usitatus (strain Ellin6076)</name>
    <dbReference type="NCBI Taxonomy" id="234267"/>
    <lineage>
        <taxon>Bacteria</taxon>
        <taxon>Pseudomonadati</taxon>
        <taxon>Acidobacteriota</taxon>
        <taxon>Terriglobia</taxon>
        <taxon>Bryobacterales</taxon>
        <taxon>Solibacteraceae</taxon>
        <taxon>Candidatus Solibacter</taxon>
    </lineage>
</organism>
<evidence type="ECO:0000256" key="5">
    <source>
        <dbReference type="ARBA" id="ARBA00022801"/>
    </source>
</evidence>
<keyword evidence="3 10" id="KW-0479">Metal-binding</keyword>